<sequence length="1247" mass="137282">MANIQQTQAFYSLTLESSSAPTAAVTCNAIPGLKNQDQQIFEARGQRLYLHRIIESEGRTEVKVSTVVEQDAFGIIRGVTAFRIPGTPTDQLIVSSDSGRLTMLNYDHAKNSFKRVHLETFGKSGVRRTVPGQYLASDPRGRCCMLASAEKNKVVYIVNRNSEGAIMISSPHEANQWASLCFAVCALDTGWEHPIFAALEVNYTDSEGDPSGDMYEQREKLLVYYTVDLGLNHVVRSWSDSVDYTANMIFGVPGGQDGPSGVIVCCEDRIYYRHDKSNPLCIPIPRRRGPTEDPNRKRCIISHCLHLSKARHEFFFLVQTEDGDVFKLNLEMGEDAQGRKTAQPERMTLKYYETFPIAKQMLLIRKGYIYIAAENGNSKLYHVNDLAEDPEVEPENNFSSDDVSADPAADYTPTYFQPRGLTFTSLAHDVASQHPLMRTKVDNLTGEDAPQIYAIQGTGNRSVFKTIRHGLETQEIVSSPLGNVPFDNLWSLRHRSSDEFHSYLLLSSSYGDKTIVLSIGDEVETAEDTTFLTNRATVTAQQMGDATLVQVHARGVHSILESGAINEWPAPAHRTIVAASANSRQLLLGLSSSELAFFFMGDDGVLNQLEEMPEMSGKVTALSVGATPRGQQQAKFAVVGCDDCTIRVLSIELDSPLEPKSVQALSAIPTSIEVVSQVDPASGTAVSYVHIGLQSGLYLRALIDEVTGELGEVRTKFLGARATRLFPVDVAEQEAVLACSSRPWLGYNHPQSGLHTLTPLVIAGGQQELEAARPFASEHLKGLCAIQGQNLLIFGIPSIEGRLSREEVGLRYTPRGMARHPWAPVWYVVQSEGNALSQATKQGLLPSSSTTAAAAAADGDGTAMDEDSADPEELEKHLGLSRAPGHWASCIQAIDPIDRKAATSTVELEDNEAALCVAVVAFESRNWEVYLAVGTGQHLRPGVVGTTGAEPKGFVHIYKLVEEGRGMEFVHKTPFDAPIYAIMPFHGRLAVGVGNELFVYDLGIKALLRKSRGTVVPNMITSLESQGNRIICGDVSESVTYVVYKPKHNRMIGFVDDTIQRWTTATTMVDYETVAGGDKFGNLWVVRCPEQASKESDEEGIGGYIVNERSYLNGAPYRLELRSHFFTQDIPMSVQRTALVAGGQEVLFWAGLQGTLGMLAPFVSREDVEFFGQLESQMRAEDAPLAGRDHLMYRGYYVPVKGVIDGDLCERFLRLGVDQKRKIAAEVEREVREIERKVQEMRTRVAF</sequence>
<evidence type="ECO:0000259" key="11">
    <source>
        <dbReference type="Pfam" id="PF23726"/>
    </source>
</evidence>
<feature type="coiled-coil region" evidence="7">
    <location>
        <begin position="1217"/>
        <end position="1244"/>
    </location>
</feature>
<organism evidence="12 13">
    <name type="scientific">Oleoguttula mirabilis</name>
    <dbReference type="NCBI Taxonomy" id="1507867"/>
    <lineage>
        <taxon>Eukaryota</taxon>
        <taxon>Fungi</taxon>
        <taxon>Dikarya</taxon>
        <taxon>Ascomycota</taxon>
        <taxon>Pezizomycotina</taxon>
        <taxon>Dothideomycetes</taxon>
        <taxon>Dothideomycetidae</taxon>
        <taxon>Mycosphaerellales</taxon>
        <taxon>Teratosphaeriaceae</taxon>
        <taxon>Oleoguttula</taxon>
    </lineage>
</organism>
<comment type="subcellular location">
    <subcellularLocation>
        <location evidence="1">Nucleus</location>
    </subcellularLocation>
</comment>
<accession>A0AAV9JZQ8</accession>
<evidence type="ECO:0000313" key="13">
    <source>
        <dbReference type="Proteomes" id="UP001324427"/>
    </source>
</evidence>
<comment type="caution">
    <text evidence="12">The sequence shown here is derived from an EMBL/GenBank/DDBJ whole genome shotgun (WGS) entry which is preliminary data.</text>
</comment>
<dbReference type="EMBL" id="JAVFHQ010000001">
    <property type="protein sequence ID" value="KAK4550552.1"/>
    <property type="molecule type" value="Genomic_DNA"/>
</dbReference>
<dbReference type="Gene3D" id="1.10.150.910">
    <property type="match status" value="1"/>
</dbReference>
<keyword evidence="3" id="KW-0747">Spliceosome</keyword>
<dbReference type="InterPro" id="IPR058543">
    <property type="entry name" value="Beta-prop_RSE1/DDB1/CPSF1_2nd"/>
</dbReference>
<dbReference type="InterPro" id="IPR004871">
    <property type="entry name" value="RSE1/DDB1/CPSF1_C"/>
</dbReference>
<dbReference type="FunFam" id="2.130.10.10:FF:001143">
    <property type="entry name" value="Pre-mRNA-splicing factor rse-1, putative"/>
    <property type="match status" value="1"/>
</dbReference>
<dbReference type="GO" id="GO:0006397">
    <property type="term" value="P:mRNA processing"/>
    <property type="evidence" value="ECO:0007669"/>
    <property type="project" value="UniProtKB-KW"/>
</dbReference>
<dbReference type="GO" id="GO:0008380">
    <property type="term" value="P:RNA splicing"/>
    <property type="evidence" value="ECO:0007669"/>
    <property type="project" value="UniProtKB-KW"/>
</dbReference>
<evidence type="ECO:0000256" key="3">
    <source>
        <dbReference type="ARBA" id="ARBA00022728"/>
    </source>
</evidence>
<reference evidence="12 13" key="1">
    <citation type="submission" date="2021-11" db="EMBL/GenBank/DDBJ databases">
        <title>Black yeast isolated from Biological Soil Crust.</title>
        <authorList>
            <person name="Kurbessoian T."/>
        </authorList>
    </citation>
    <scope>NUCLEOTIDE SEQUENCE [LARGE SCALE GENOMIC DNA]</scope>
    <source>
        <strain evidence="12 13">CCFEE 5522</strain>
    </source>
</reference>
<dbReference type="GO" id="GO:0005681">
    <property type="term" value="C:spliceosomal complex"/>
    <property type="evidence" value="ECO:0007669"/>
    <property type="project" value="UniProtKB-KW"/>
</dbReference>
<feature type="domain" description="RSE1/DDB1/CPSF1 C-terminal" evidence="9">
    <location>
        <begin position="888"/>
        <end position="1213"/>
    </location>
</feature>
<feature type="domain" description="RSE1/DDB1/CPSF1 first beta-propeller" evidence="10">
    <location>
        <begin position="35"/>
        <end position="390"/>
    </location>
</feature>
<name>A0AAV9JZQ8_9PEZI</name>
<evidence type="ECO:0000313" key="12">
    <source>
        <dbReference type="EMBL" id="KAK4550552.1"/>
    </source>
</evidence>
<dbReference type="InterPro" id="IPR015943">
    <property type="entry name" value="WD40/YVTN_repeat-like_dom_sf"/>
</dbReference>
<dbReference type="Pfam" id="PF03178">
    <property type="entry name" value="CPSF_A"/>
    <property type="match status" value="1"/>
</dbReference>
<dbReference type="PANTHER" id="PTHR10644">
    <property type="entry name" value="DNA REPAIR/RNA PROCESSING CPSF FAMILY"/>
    <property type="match status" value="1"/>
</dbReference>
<dbReference type="InterPro" id="IPR018846">
    <property type="entry name" value="Beta-prop_RSE1/DDB1/CPSF1_1st"/>
</dbReference>
<keyword evidence="13" id="KW-1185">Reference proteome</keyword>
<evidence type="ECO:0000256" key="8">
    <source>
        <dbReference type="SAM" id="MobiDB-lite"/>
    </source>
</evidence>
<protein>
    <recommendedName>
        <fullName evidence="14">Pre-mRNA-splicing factor rse1</fullName>
    </recommendedName>
</protein>
<proteinExistence type="inferred from homology"/>
<evidence type="ECO:0008006" key="14">
    <source>
        <dbReference type="Google" id="ProtNLM"/>
    </source>
</evidence>
<dbReference type="Pfam" id="PF10433">
    <property type="entry name" value="Beta-prop_RSE1_1st"/>
    <property type="match status" value="1"/>
</dbReference>
<dbReference type="Gene3D" id="2.130.10.10">
    <property type="entry name" value="YVTN repeat-like/Quinoprotein amine dehydrogenase"/>
    <property type="match status" value="3"/>
</dbReference>
<evidence type="ECO:0000256" key="6">
    <source>
        <dbReference type="ARBA" id="ARBA00038266"/>
    </source>
</evidence>
<evidence type="ECO:0000256" key="7">
    <source>
        <dbReference type="SAM" id="Coils"/>
    </source>
</evidence>
<dbReference type="Proteomes" id="UP001324427">
    <property type="component" value="Unassembled WGS sequence"/>
</dbReference>
<evidence type="ECO:0000256" key="4">
    <source>
        <dbReference type="ARBA" id="ARBA00023187"/>
    </source>
</evidence>
<evidence type="ECO:0000256" key="2">
    <source>
        <dbReference type="ARBA" id="ARBA00022664"/>
    </source>
</evidence>
<evidence type="ECO:0000259" key="9">
    <source>
        <dbReference type="Pfam" id="PF03178"/>
    </source>
</evidence>
<keyword evidence="7" id="KW-0175">Coiled coil</keyword>
<feature type="domain" description="RSE1/DDB1/CPSF1 second beta-propeller" evidence="11">
    <location>
        <begin position="474"/>
        <end position="794"/>
    </location>
</feature>
<evidence type="ECO:0000256" key="1">
    <source>
        <dbReference type="ARBA" id="ARBA00004123"/>
    </source>
</evidence>
<evidence type="ECO:0000256" key="5">
    <source>
        <dbReference type="ARBA" id="ARBA00023242"/>
    </source>
</evidence>
<feature type="compositionally biased region" description="Low complexity" evidence="8">
    <location>
        <begin position="847"/>
        <end position="862"/>
    </location>
</feature>
<dbReference type="InterPro" id="IPR050358">
    <property type="entry name" value="RSE1/DDB1/CFT1"/>
</dbReference>
<dbReference type="AlphaFoldDB" id="A0AAV9JZQ8"/>
<comment type="similarity">
    <text evidence="6">Belongs to the RSE1 family.</text>
</comment>
<keyword evidence="4" id="KW-0508">mRNA splicing</keyword>
<dbReference type="Pfam" id="PF23726">
    <property type="entry name" value="Beta-prop_RSE1_2nd"/>
    <property type="match status" value="1"/>
</dbReference>
<keyword evidence="2" id="KW-0507">mRNA processing</keyword>
<dbReference type="GO" id="GO:0003676">
    <property type="term" value="F:nucleic acid binding"/>
    <property type="evidence" value="ECO:0007669"/>
    <property type="project" value="InterPro"/>
</dbReference>
<keyword evidence="5" id="KW-0539">Nucleus</keyword>
<feature type="region of interest" description="Disordered" evidence="8">
    <location>
        <begin position="841"/>
        <end position="871"/>
    </location>
</feature>
<evidence type="ECO:0000259" key="10">
    <source>
        <dbReference type="Pfam" id="PF10433"/>
    </source>
</evidence>
<gene>
    <name evidence="12" type="ORF">LTR36_000131</name>
</gene>